<feature type="binding site" evidence="6">
    <location>
        <position position="336"/>
    </location>
    <ligand>
        <name>Zn(2+)</name>
        <dbReference type="ChEBI" id="CHEBI:29105"/>
    </ligand>
</feature>
<proteinExistence type="inferred from homology"/>
<keyword evidence="6" id="KW-0862">Zinc</keyword>
<feature type="transmembrane region" description="Helical" evidence="7">
    <location>
        <begin position="208"/>
        <end position="227"/>
    </location>
</feature>
<evidence type="ECO:0000256" key="6">
    <source>
        <dbReference type="PIRSR" id="PIRSR604254-1"/>
    </source>
</evidence>
<dbReference type="Proteomes" id="UP001145021">
    <property type="component" value="Unassembled WGS sequence"/>
</dbReference>
<keyword evidence="3 7" id="KW-0812">Transmembrane</keyword>
<evidence type="ECO:0000256" key="7">
    <source>
        <dbReference type="SAM" id="Phobius"/>
    </source>
</evidence>
<dbReference type="PANTHER" id="PTHR20855:SF52">
    <property type="entry name" value="ADIPONECTIN RECEPTOR PROTEIN"/>
    <property type="match status" value="1"/>
</dbReference>
<dbReference type="PANTHER" id="PTHR20855">
    <property type="entry name" value="ADIPOR/PROGESTIN RECEPTOR-RELATED"/>
    <property type="match status" value="1"/>
</dbReference>
<dbReference type="GO" id="GO:0038023">
    <property type="term" value="F:signaling receptor activity"/>
    <property type="evidence" value="ECO:0007669"/>
    <property type="project" value="TreeGrafter"/>
</dbReference>
<organism evidence="8 9">
    <name type="scientific">Coemansia asiatica</name>
    <dbReference type="NCBI Taxonomy" id="1052880"/>
    <lineage>
        <taxon>Eukaryota</taxon>
        <taxon>Fungi</taxon>
        <taxon>Fungi incertae sedis</taxon>
        <taxon>Zoopagomycota</taxon>
        <taxon>Kickxellomycotina</taxon>
        <taxon>Kickxellomycetes</taxon>
        <taxon>Kickxellales</taxon>
        <taxon>Kickxellaceae</taxon>
        <taxon>Coemansia</taxon>
    </lineage>
</organism>
<dbReference type="GO" id="GO:0006882">
    <property type="term" value="P:intracellular zinc ion homeostasis"/>
    <property type="evidence" value="ECO:0007669"/>
    <property type="project" value="TreeGrafter"/>
</dbReference>
<feature type="transmembrane region" description="Helical" evidence="7">
    <location>
        <begin position="265"/>
        <end position="286"/>
    </location>
</feature>
<dbReference type="InterPro" id="IPR004254">
    <property type="entry name" value="AdipoR/HlyIII-related"/>
</dbReference>
<comment type="caution">
    <text evidence="8">The sequence shown here is derived from an EMBL/GenBank/DDBJ whole genome shotgun (WGS) entry which is preliminary data.</text>
</comment>
<evidence type="ECO:0000256" key="4">
    <source>
        <dbReference type="ARBA" id="ARBA00022989"/>
    </source>
</evidence>
<dbReference type="Pfam" id="PF03006">
    <property type="entry name" value="HlyIII"/>
    <property type="match status" value="1"/>
</dbReference>
<evidence type="ECO:0000256" key="1">
    <source>
        <dbReference type="ARBA" id="ARBA00004141"/>
    </source>
</evidence>
<feature type="transmembrane region" description="Helical" evidence="7">
    <location>
        <begin position="133"/>
        <end position="157"/>
    </location>
</feature>
<accession>A0A9W8CKV6</accession>
<feature type="transmembrane region" description="Helical" evidence="7">
    <location>
        <begin position="234"/>
        <end position="253"/>
    </location>
</feature>
<keyword evidence="5 7" id="KW-0472">Membrane</keyword>
<feature type="transmembrane region" description="Helical" evidence="7">
    <location>
        <begin position="298"/>
        <end position="317"/>
    </location>
</feature>
<feature type="binding site" evidence="6">
    <location>
        <position position="190"/>
    </location>
    <ligand>
        <name>Zn(2+)</name>
        <dbReference type="ChEBI" id="CHEBI:29105"/>
    </ligand>
</feature>
<keyword evidence="6" id="KW-0479">Metal-binding</keyword>
<protein>
    <recommendedName>
        <fullName evidence="10">HlyIII-domain-containing protein</fullName>
    </recommendedName>
</protein>
<evidence type="ECO:0000313" key="8">
    <source>
        <dbReference type="EMBL" id="KAJ1645920.1"/>
    </source>
</evidence>
<keyword evidence="9" id="KW-1185">Reference proteome</keyword>
<dbReference type="GO" id="GO:0016020">
    <property type="term" value="C:membrane"/>
    <property type="evidence" value="ECO:0007669"/>
    <property type="project" value="UniProtKB-SubCell"/>
</dbReference>
<evidence type="ECO:0000256" key="5">
    <source>
        <dbReference type="ARBA" id="ARBA00023136"/>
    </source>
</evidence>
<name>A0A9W8CKV6_9FUNG</name>
<dbReference type="GO" id="GO:0046872">
    <property type="term" value="F:metal ion binding"/>
    <property type="evidence" value="ECO:0007669"/>
    <property type="project" value="UniProtKB-KW"/>
</dbReference>
<comment type="similarity">
    <text evidence="2">Belongs to the ADIPOR family.</text>
</comment>
<reference evidence="8" key="1">
    <citation type="submission" date="2022-07" db="EMBL/GenBank/DDBJ databases">
        <title>Phylogenomic reconstructions and comparative analyses of Kickxellomycotina fungi.</title>
        <authorList>
            <person name="Reynolds N.K."/>
            <person name="Stajich J.E."/>
            <person name="Barry K."/>
            <person name="Grigoriev I.V."/>
            <person name="Crous P."/>
            <person name="Smith M.E."/>
        </authorList>
    </citation>
    <scope>NUCLEOTIDE SEQUENCE</scope>
    <source>
        <strain evidence="8">NBRC 105413</strain>
    </source>
</reference>
<keyword evidence="4 7" id="KW-1133">Transmembrane helix</keyword>
<feature type="transmembrane region" description="Helical" evidence="7">
    <location>
        <begin position="337"/>
        <end position="355"/>
    </location>
</feature>
<evidence type="ECO:0000256" key="2">
    <source>
        <dbReference type="ARBA" id="ARBA00007018"/>
    </source>
</evidence>
<comment type="subcellular location">
    <subcellularLocation>
        <location evidence="1">Membrane</location>
        <topology evidence="1">Multi-pass membrane protein</topology>
    </subcellularLocation>
</comment>
<evidence type="ECO:0008006" key="10">
    <source>
        <dbReference type="Google" id="ProtNLM"/>
    </source>
</evidence>
<feature type="transmembrane region" description="Helical" evidence="7">
    <location>
        <begin position="169"/>
        <end position="188"/>
    </location>
</feature>
<feature type="binding site" evidence="6">
    <location>
        <position position="340"/>
    </location>
    <ligand>
        <name>Zn(2+)</name>
        <dbReference type="ChEBI" id="CHEBI:29105"/>
    </ligand>
</feature>
<evidence type="ECO:0000313" key="9">
    <source>
        <dbReference type="Proteomes" id="UP001145021"/>
    </source>
</evidence>
<sequence length="368" mass="40653">MSLETEKTATEIAAAAAATTAHMPATAIAQNVGILRLRTQPKALTKAEAEAAASRAATPARSEAESCVDAYKPPAMYYRPLFAPGHPKYTTTIDDVPEFLRDTYIISGYRRLCYSYRACLQSMAYVHNESGNVLTHLVSLLIFVCMGVSANCNLLPASMSPGRASWGDYFVLYGYILSACICFALSTLFHTFSCHSHNHHVAWLKCDFVGILVLILGSFLPGLYYGYYESRTLMFVYMAMIFSLFAAGVFVSVSPHLQKPNLRWMRPAVFVGISLSGVFPVCHHIIAHGIAASARSIGLYYILGVCGFYIAGTLLYAFNIPERWFPGLFDIVGNSHQLFHCFVFVAALTHYYGIVQAFKWHHSAQSVI</sequence>
<dbReference type="AlphaFoldDB" id="A0A9W8CKV6"/>
<gene>
    <name evidence="8" type="ORF">LPJ64_002543</name>
</gene>
<dbReference type="EMBL" id="JANBOH010000083">
    <property type="protein sequence ID" value="KAJ1645920.1"/>
    <property type="molecule type" value="Genomic_DNA"/>
</dbReference>
<evidence type="ECO:0000256" key="3">
    <source>
        <dbReference type="ARBA" id="ARBA00022692"/>
    </source>
</evidence>